<evidence type="ECO:0000313" key="2">
    <source>
        <dbReference type="EMBL" id="MFC5269615.1"/>
    </source>
</evidence>
<accession>A0ABW0EA49</accession>
<keyword evidence="3" id="KW-1185">Reference proteome</keyword>
<sequence>MLSFSQRIGITPIKNIVQLESIDEDLKNALWNGLTIYYWKNLIKYDRITDNTHEVQVLLLSIWGSFFKKRLDEKPMYFEQLHQNIKQFFLKADWFEIYNFIEFVPNSYHSKGYDQVNEDFIEYCNIILERELSAYRFVNKLLTQISSKVEIEAIEEALANTDYLKPVKTHLNRALELYSDKKSPDYRNSIKESISAVESYCSIITGNPKATLGQALKQIEKAHNLHTALRSSFSSLYGYTSDANGIRHALLEEDKLNQEDAKFMLIACSAFINYLIQKESKTNQ</sequence>
<dbReference type="InterPro" id="IPR049503">
    <property type="entry name" value="AbiJ_NTD4"/>
</dbReference>
<comment type="caution">
    <text evidence="2">The sequence shown here is derived from an EMBL/GenBank/DDBJ whole genome shotgun (WGS) entry which is preliminary data.</text>
</comment>
<gene>
    <name evidence="2" type="ORF">ACFPIB_03270</name>
</gene>
<dbReference type="RefSeq" id="WP_378015996.1">
    <property type="nucleotide sequence ID" value="NZ_JBHSKT010000002.1"/>
</dbReference>
<evidence type="ECO:0000259" key="1">
    <source>
        <dbReference type="Pfam" id="PF18863"/>
    </source>
</evidence>
<dbReference type="Proteomes" id="UP001596161">
    <property type="component" value="Unassembled WGS sequence"/>
</dbReference>
<dbReference type="Pfam" id="PF18863">
    <property type="entry name" value="AbiJ_NTD4"/>
    <property type="match status" value="1"/>
</dbReference>
<protein>
    <submittedName>
        <fullName evidence="2">AbiJ-NTD4 domain-containing protein</fullName>
    </submittedName>
</protein>
<dbReference type="EMBL" id="JBHSKT010000002">
    <property type="protein sequence ID" value="MFC5269615.1"/>
    <property type="molecule type" value="Genomic_DNA"/>
</dbReference>
<feature type="domain" description="HEPN AbiJ-N-terminal" evidence="1">
    <location>
        <begin position="3"/>
        <end position="160"/>
    </location>
</feature>
<organism evidence="2 3">
    <name type="scientific">Adhaeribacter terreus</name>
    <dbReference type="NCBI Taxonomy" id="529703"/>
    <lineage>
        <taxon>Bacteria</taxon>
        <taxon>Pseudomonadati</taxon>
        <taxon>Bacteroidota</taxon>
        <taxon>Cytophagia</taxon>
        <taxon>Cytophagales</taxon>
        <taxon>Hymenobacteraceae</taxon>
        <taxon>Adhaeribacter</taxon>
    </lineage>
</organism>
<reference evidence="3" key="1">
    <citation type="journal article" date="2019" name="Int. J. Syst. Evol. Microbiol.">
        <title>The Global Catalogue of Microorganisms (GCM) 10K type strain sequencing project: providing services to taxonomists for standard genome sequencing and annotation.</title>
        <authorList>
            <consortium name="The Broad Institute Genomics Platform"/>
            <consortium name="The Broad Institute Genome Sequencing Center for Infectious Disease"/>
            <person name="Wu L."/>
            <person name="Ma J."/>
        </authorList>
    </citation>
    <scope>NUCLEOTIDE SEQUENCE [LARGE SCALE GENOMIC DNA]</scope>
    <source>
        <strain evidence="3">KACC 12602</strain>
    </source>
</reference>
<proteinExistence type="predicted"/>
<evidence type="ECO:0000313" key="3">
    <source>
        <dbReference type="Proteomes" id="UP001596161"/>
    </source>
</evidence>
<name>A0ABW0EA49_9BACT</name>